<evidence type="ECO:0000259" key="2">
    <source>
        <dbReference type="Pfam" id="PF17900"/>
    </source>
</evidence>
<dbReference type="PANTHER" id="PTHR11533">
    <property type="entry name" value="PROTEASE M1 ZINC METALLOPROTEASE"/>
    <property type="match status" value="1"/>
</dbReference>
<dbReference type="GO" id="GO:0016020">
    <property type="term" value="C:membrane"/>
    <property type="evidence" value="ECO:0007669"/>
    <property type="project" value="TreeGrafter"/>
</dbReference>
<reference evidence="3 4" key="1">
    <citation type="submission" date="2018-06" db="EMBL/GenBank/DDBJ databases">
        <title>Genome sequencing of Flavobacterium.</title>
        <authorList>
            <person name="Baek M.-G."/>
            <person name="Yi H."/>
        </authorList>
    </citation>
    <scope>NUCLEOTIDE SEQUENCE [LARGE SCALE GENOMIC DNA]</scope>
    <source>
        <strain evidence="3 4">HYN0086</strain>
    </source>
</reference>
<dbReference type="Proteomes" id="UP000251561">
    <property type="component" value="Chromosome"/>
</dbReference>
<dbReference type="GO" id="GO:0042277">
    <property type="term" value="F:peptide binding"/>
    <property type="evidence" value="ECO:0007669"/>
    <property type="project" value="TreeGrafter"/>
</dbReference>
<evidence type="ECO:0000259" key="1">
    <source>
        <dbReference type="Pfam" id="PF01433"/>
    </source>
</evidence>
<dbReference type="GO" id="GO:0043171">
    <property type="term" value="P:peptide catabolic process"/>
    <property type="evidence" value="ECO:0007669"/>
    <property type="project" value="TreeGrafter"/>
</dbReference>
<protein>
    <submittedName>
        <fullName evidence="3">M1 family peptidase</fullName>
    </submittedName>
</protein>
<dbReference type="InterPro" id="IPR014782">
    <property type="entry name" value="Peptidase_M1_dom"/>
</dbReference>
<feature type="domain" description="Peptidase M1 membrane alanine aminopeptidase" evidence="1">
    <location>
        <begin position="334"/>
        <end position="483"/>
    </location>
</feature>
<accession>A0A344LXY1</accession>
<proteinExistence type="predicted"/>
<dbReference type="KEGG" id="ffl:HYN86_20155"/>
<dbReference type="SUPFAM" id="SSF63737">
    <property type="entry name" value="Leukotriene A4 hydrolase N-terminal domain"/>
    <property type="match status" value="1"/>
</dbReference>
<dbReference type="GO" id="GO:0005737">
    <property type="term" value="C:cytoplasm"/>
    <property type="evidence" value="ECO:0007669"/>
    <property type="project" value="TreeGrafter"/>
</dbReference>
<dbReference type="Pfam" id="PF01433">
    <property type="entry name" value="Peptidase_M1"/>
    <property type="match status" value="1"/>
</dbReference>
<dbReference type="GO" id="GO:0070006">
    <property type="term" value="F:metalloaminopeptidase activity"/>
    <property type="evidence" value="ECO:0007669"/>
    <property type="project" value="TreeGrafter"/>
</dbReference>
<dbReference type="EMBL" id="CP030261">
    <property type="protein sequence ID" value="AXB58773.1"/>
    <property type="molecule type" value="Genomic_DNA"/>
</dbReference>
<dbReference type="Gene3D" id="1.10.390.10">
    <property type="entry name" value="Neutral Protease Domain 2"/>
    <property type="match status" value="1"/>
</dbReference>
<dbReference type="RefSeq" id="WP_113679676.1">
    <property type="nucleotide sequence ID" value="NZ_CP030261.1"/>
</dbReference>
<sequence length="560" mass="64318">MQISFIVSKKIVFLFVLHLLFYPLLAQQNETLRTPTKQDTLNGSITPERVWWDIQHYALSVKPDYLNKSITGKNEIEYNVINSKHSDLMQIDLVSPLKIDSVFQQGKKIEYTQNQNIWYLKLPQKQASKNNKILIYYSGKPTESIKPPWDGGLVWAKDSLNRPWISVACQYKGASLWYPCKNTMYDEPDKGASISITVPDTLTAIGNGRLVSQIKNRDNTATYNWEVKNPISHYGISFYAGKYVNISQTFKGENGKLDMDFWILDYNKAKAESHLIPGTITAIKSLEHWFGPYPFYEDGFKIVDAPYIGMEHQSAIAYGGGYKNGTNKKGGDISNTGWGKKTDKIIVHEISHEWFGNNITAIDIADRWIQEGFAGLGEELVIADLHGRKAGNEFMAGRFRTIQNDKPVIARYGINEDGSNDNYVKGWAVLHMIDTIINNDDKFRKILRGINQDFHNKTVTTNEIETYISKKSGIDFDYLFDQYLRTNKVPVLEYKYKNGELSYRYSNCNSNFSMPIKTNYSKDNWLFPSTSWKTFKVDNEHSSSDFKIDINFYLTLKQVE</sequence>
<dbReference type="InterPro" id="IPR042097">
    <property type="entry name" value="Aminopeptidase_N-like_N_sf"/>
</dbReference>
<dbReference type="OrthoDB" id="100605at2"/>
<gene>
    <name evidence="3" type="ORF">HYN86_20155</name>
</gene>
<dbReference type="PANTHER" id="PTHR11533:SF174">
    <property type="entry name" value="PUROMYCIN-SENSITIVE AMINOPEPTIDASE-RELATED"/>
    <property type="match status" value="1"/>
</dbReference>
<dbReference type="Pfam" id="PF17900">
    <property type="entry name" value="Peptidase_M1_N"/>
    <property type="match status" value="1"/>
</dbReference>
<dbReference type="AlphaFoldDB" id="A0A344LXY1"/>
<dbReference type="Gene3D" id="2.60.40.1730">
    <property type="entry name" value="tricorn interacting facor f3 domain"/>
    <property type="match status" value="1"/>
</dbReference>
<name>A0A344LXY1_9FLAO</name>
<dbReference type="GO" id="GO:0008270">
    <property type="term" value="F:zinc ion binding"/>
    <property type="evidence" value="ECO:0007669"/>
    <property type="project" value="InterPro"/>
</dbReference>
<dbReference type="GO" id="GO:0005615">
    <property type="term" value="C:extracellular space"/>
    <property type="evidence" value="ECO:0007669"/>
    <property type="project" value="TreeGrafter"/>
</dbReference>
<dbReference type="InterPro" id="IPR050344">
    <property type="entry name" value="Peptidase_M1_aminopeptidases"/>
</dbReference>
<feature type="domain" description="Aminopeptidase N-like N-terminal" evidence="2">
    <location>
        <begin position="55"/>
        <end position="234"/>
    </location>
</feature>
<keyword evidence="4" id="KW-1185">Reference proteome</keyword>
<dbReference type="SUPFAM" id="SSF55486">
    <property type="entry name" value="Metalloproteases ('zincins'), catalytic domain"/>
    <property type="match status" value="1"/>
</dbReference>
<dbReference type="CDD" id="cd09603">
    <property type="entry name" value="M1_APN_like"/>
    <property type="match status" value="1"/>
</dbReference>
<evidence type="ECO:0000313" key="4">
    <source>
        <dbReference type="Proteomes" id="UP000251561"/>
    </source>
</evidence>
<organism evidence="3 4">
    <name type="scientific">Flavobacterium fluviale</name>
    <dbReference type="NCBI Taxonomy" id="2249356"/>
    <lineage>
        <taxon>Bacteria</taxon>
        <taxon>Pseudomonadati</taxon>
        <taxon>Bacteroidota</taxon>
        <taxon>Flavobacteriia</taxon>
        <taxon>Flavobacteriales</taxon>
        <taxon>Flavobacteriaceae</taxon>
        <taxon>Flavobacterium</taxon>
    </lineage>
</organism>
<evidence type="ECO:0000313" key="3">
    <source>
        <dbReference type="EMBL" id="AXB58773.1"/>
    </source>
</evidence>
<dbReference type="InterPro" id="IPR045357">
    <property type="entry name" value="Aminopeptidase_N-like_N"/>
</dbReference>
<dbReference type="InterPro" id="IPR027268">
    <property type="entry name" value="Peptidase_M4/M1_CTD_sf"/>
</dbReference>